<sequence length="119" mass="12506">MNGMNARTGAPLDGVDHLTQSIADILSTPIGSRIARRDYGSLLPDLIDQAMNPAGRMRLLAATALALLRWEPRITLTNVALGQIGPASFALILDGKRTDVPALAARTRLSIPLAGALPA</sequence>
<organism evidence="2 3">
    <name type="scientific">Sphingomonas albertensis</name>
    <dbReference type="NCBI Taxonomy" id="2762591"/>
    <lineage>
        <taxon>Bacteria</taxon>
        <taxon>Pseudomonadati</taxon>
        <taxon>Pseudomonadota</taxon>
        <taxon>Alphaproteobacteria</taxon>
        <taxon>Sphingomonadales</taxon>
        <taxon>Sphingomonadaceae</taxon>
        <taxon>Sphingomonas</taxon>
    </lineage>
</organism>
<protein>
    <submittedName>
        <fullName evidence="2">GPW/gp25 family protein</fullName>
    </submittedName>
</protein>
<proteinExistence type="predicted"/>
<comment type="caution">
    <text evidence="2">The sequence shown here is derived from an EMBL/GenBank/DDBJ whole genome shotgun (WGS) entry which is preliminary data.</text>
</comment>
<reference evidence="2 3" key="1">
    <citation type="submission" date="2020-08" db="EMBL/GenBank/DDBJ databases">
        <title>Putative novel bacterial strains isolated from necrotic wheat leaf tissues caused by Xanthomonas translucens.</title>
        <authorList>
            <person name="Tambong J.T."/>
        </authorList>
    </citation>
    <scope>NUCLEOTIDE SEQUENCE [LARGE SCALE GENOMIC DNA]</scope>
    <source>
        <strain evidence="3">DOAB 1063</strain>
    </source>
</reference>
<gene>
    <name evidence="2" type="ORF">H8S47_04480</name>
</gene>
<accession>A0ABR7AKF8</accession>
<dbReference type="Pfam" id="PF04965">
    <property type="entry name" value="GPW_gp25"/>
    <property type="match status" value="1"/>
</dbReference>
<evidence type="ECO:0000259" key="1">
    <source>
        <dbReference type="Pfam" id="PF04965"/>
    </source>
</evidence>
<feature type="domain" description="IraD/Gp25-like" evidence="1">
    <location>
        <begin position="14"/>
        <end position="81"/>
    </location>
</feature>
<dbReference type="Gene3D" id="3.10.450.40">
    <property type="match status" value="1"/>
</dbReference>
<evidence type="ECO:0000313" key="2">
    <source>
        <dbReference type="EMBL" id="MBC3940939.1"/>
    </source>
</evidence>
<dbReference type="Proteomes" id="UP000597613">
    <property type="component" value="Unassembled WGS sequence"/>
</dbReference>
<dbReference type="InterPro" id="IPR007048">
    <property type="entry name" value="IraD/Gp25-like"/>
</dbReference>
<dbReference type="EMBL" id="JACONT010000006">
    <property type="protein sequence ID" value="MBC3940939.1"/>
    <property type="molecule type" value="Genomic_DNA"/>
</dbReference>
<dbReference type="SUPFAM" id="SSF160719">
    <property type="entry name" value="gpW/gp25-like"/>
    <property type="match status" value="1"/>
</dbReference>
<evidence type="ECO:0000313" key="3">
    <source>
        <dbReference type="Proteomes" id="UP000597613"/>
    </source>
</evidence>
<name>A0ABR7AKF8_9SPHN</name>
<keyword evidence="3" id="KW-1185">Reference proteome</keyword>